<protein>
    <submittedName>
        <fullName evidence="2">Uncharacterized protein</fullName>
    </submittedName>
</protein>
<feature type="region of interest" description="Disordered" evidence="1">
    <location>
        <begin position="1"/>
        <end position="154"/>
    </location>
</feature>
<feature type="compositionally biased region" description="Acidic residues" evidence="1">
    <location>
        <begin position="44"/>
        <end position="66"/>
    </location>
</feature>
<evidence type="ECO:0000313" key="3">
    <source>
        <dbReference type="Proteomes" id="UP000518752"/>
    </source>
</evidence>
<proteinExistence type="predicted"/>
<feature type="compositionally biased region" description="Basic residues" evidence="1">
    <location>
        <begin position="74"/>
        <end position="84"/>
    </location>
</feature>
<accession>A0A8H5I0P7</accession>
<dbReference type="AlphaFoldDB" id="A0A8H5I0P7"/>
<reference evidence="2 3" key="1">
    <citation type="journal article" date="2020" name="ISME J.">
        <title>Uncovering the hidden diversity of litter-decomposition mechanisms in mushroom-forming fungi.</title>
        <authorList>
            <person name="Floudas D."/>
            <person name="Bentzer J."/>
            <person name="Ahren D."/>
            <person name="Johansson T."/>
            <person name="Persson P."/>
            <person name="Tunlid A."/>
        </authorList>
    </citation>
    <scope>NUCLEOTIDE SEQUENCE [LARGE SCALE GENOMIC DNA]</scope>
    <source>
        <strain evidence="2 3">CBS 406.79</strain>
    </source>
</reference>
<evidence type="ECO:0000313" key="2">
    <source>
        <dbReference type="EMBL" id="KAF5392878.1"/>
    </source>
</evidence>
<dbReference type="OrthoDB" id="5598844at2759"/>
<dbReference type="InterPro" id="IPR013933">
    <property type="entry name" value="CRC_Rsc7/Swp82"/>
</dbReference>
<feature type="compositionally biased region" description="Acidic residues" evidence="1">
    <location>
        <begin position="136"/>
        <end position="154"/>
    </location>
</feature>
<feature type="region of interest" description="Disordered" evidence="1">
    <location>
        <begin position="444"/>
        <end position="472"/>
    </location>
</feature>
<feature type="compositionally biased region" description="Acidic residues" evidence="1">
    <location>
        <begin position="455"/>
        <end position="464"/>
    </location>
</feature>
<dbReference type="Proteomes" id="UP000518752">
    <property type="component" value="Unassembled WGS sequence"/>
</dbReference>
<feature type="compositionally biased region" description="Basic residues" evidence="1">
    <location>
        <begin position="108"/>
        <end position="123"/>
    </location>
</feature>
<keyword evidence="3" id="KW-1185">Reference proteome</keyword>
<feature type="compositionally biased region" description="Polar residues" evidence="1">
    <location>
        <begin position="23"/>
        <end position="36"/>
    </location>
</feature>
<dbReference type="EMBL" id="JAACJN010000004">
    <property type="protein sequence ID" value="KAF5392878.1"/>
    <property type="molecule type" value="Genomic_DNA"/>
</dbReference>
<organism evidence="2 3">
    <name type="scientific">Collybiopsis confluens</name>
    <dbReference type="NCBI Taxonomy" id="2823264"/>
    <lineage>
        <taxon>Eukaryota</taxon>
        <taxon>Fungi</taxon>
        <taxon>Dikarya</taxon>
        <taxon>Basidiomycota</taxon>
        <taxon>Agaricomycotina</taxon>
        <taxon>Agaricomycetes</taxon>
        <taxon>Agaricomycetidae</taxon>
        <taxon>Agaricales</taxon>
        <taxon>Marasmiineae</taxon>
        <taxon>Omphalotaceae</taxon>
        <taxon>Collybiopsis</taxon>
    </lineage>
</organism>
<sequence length="613" mass="66792">MSSKPSSSKLVIRFPPSGRHESSLSPAPSVDASQSTEPDPNLNESEDEEDDEREDSGDIEVDEEPQVDSSAPARRGRGRGRPRGSRGITLTRAGSRAGSGTPAPAAKIRGRGRGGRPRGRGRGRGPITLKLPKQDGEEEEETEGDGVGEDAGDDMNVDAAEESTKRAPLGGGKPFRKVQGDVYIIEGDQFITEDDPKGDEKIDKWGNLLGGRRFKASTFALPNRHPERRYMLAIEAARSSGYRDSLYYFRRNPLAFKLNATQPEKEYLISEGKLGPHLKTRSVTMITAQSAFKLHGSKMVIDGRWVTDDYYEDKALAIATELGIKPGDSVAELDAADMEGRPEKPARSLNVERDLGTSGGGLIYRPGGPTTIFASGGFGPFSDGPLNPVRKAMLNRDGVSEENWMWMMATRVREADNRWKKCRTGEVAGRVYWDITAANSIGNSSVKGKQKADLDADDDMEDGDAPPQKKQKVTFDIQEDSSLPLGVYEPHTGTVFFRSDTQPTRSRLEIVPVPVTFIPGSKTPRPDRGVLGGTKTGGGAWGLAYVDTLIELPPLPLRASRGQSDYDPIWEEKRARALKSVGIDLDNRGKGRLPGSTVEKSRPVVEVQMMDAT</sequence>
<comment type="caution">
    <text evidence="2">The sequence shown here is derived from an EMBL/GenBank/DDBJ whole genome shotgun (WGS) entry which is preliminary data.</text>
</comment>
<evidence type="ECO:0000256" key="1">
    <source>
        <dbReference type="SAM" id="MobiDB-lite"/>
    </source>
</evidence>
<name>A0A8H5I0P7_9AGAR</name>
<dbReference type="Pfam" id="PF08624">
    <property type="entry name" value="CRC_subunit"/>
    <property type="match status" value="1"/>
</dbReference>
<gene>
    <name evidence="2" type="ORF">D9757_000856</name>
</gene>